<keyword evidence="1" id="KW-0175">Coiled coil</keyword>
<sequence>MSGGSGTHAGPNNEPPKTDDSCSKLKALQNTEEYKKRIDALEKKLKETNENGYIQDKDGNYSELTQRSESENSRSMRLPDDISNLKGFIHTHVEKTTVMIDGNEYDGKGVDMFSPADVEKFMEIVKFSSDQGRSLDETYGVMVSRSGNYTLKFTGNKNQIITKFQGNSLNKRVYLDYMMNNSKEFKGMSLEQKFLKYLDEYMNVKGVSLYKDNKNGTNTRMDLNDSNKKEMKKNDC</sequence>
<accession>A0ABY3NF98</accession>
<comment type="caution">
    <text evidence="3">The sequence shown here is derived from an EMBL/GenBank/DDBJ whole genome shotgun (WGS) entry which is preliminary data.</text>
</comment>
<feature type="region of interest" description="Disordered" evidence="2">
    <location>
        <begin position="215"/>
        <end position="236"/>
    </location>
</feature>
<protein>
    <submittedName>
        <fullName evidence="3">Uncharacterized protein</fullName>
    </submittedName>
</protein>
<keyword evidence="4" id="KW-1185">Reference proteome</keyword>
<reference evidence="3 4" key="1">
    <citation type="submission" date="2019-07" db="EMBL/GenBank/DDBJ databases">
        <title>Genomic Encyclopedia of Archaeal and Bacterial Type Strains, Phase II (KMG-II): from individual species to whole genera.</title>
        <authorList>
            <person name="Goeker M."/>
        </authorList>
    </citation>
    <scope>NUCLEOTIDE SEQUENCE [LARGE SCALE GENOMIC DNA]</scope>
    <source>
        <strain evidence="3 4">DSM 14571</strain>
    </source>
</reference>
<feature type="region of interest" description="Disordered" evidence="2">
    <location>
        <begin position="1"/>
        <end position="23"/>
    </location>
</feature>
<evidence type="ECO:0000313" key="3">
    <source>
        <dbReference type="EMBL" id="TYO91118.1"/>
    </source>
</evidence>
<proteinExistence type="predicted"/>
<organism evidence="3 4">
    <name type="scientific">Elizabethkingia miricola</name>
    <name type="common">Chryseobacterium miricola</name>
    <dbReference type="NCBI Taxonomy" id="172045"/>
    <lineage>
        <taxon>Bacteria</taxon>
        <taxon>Pseudomonadati</taxon>
        <taxon>Bacteroidota</taxon>
        <taxon>Flavobacteriia</taxon>
        <taxon>Flavobacteriales</taxon>
        <taxon>Weeksellaceae</taxon>
        <taxon>Elizabethkingia</taxon>
    </lineage>
</organism>
<evidence type="ECO:0000313" key="4">
    <source>
        <dbReference type="Proteomes" id="UP000324513"/>
    </source>
</evidence>
<feature type="coiled-coil region" evidence="1">
    <location>
        <begin position="24"/>
        <end position="51"/>
    </location>
</feature>
<gene>
    <name evidence="3" type="ORF">LX74_02439</name>
</gene>
<evidence type="ECO:0000256" key="1">
    <source>
        <dbReference type="SAM" id="Coils"/>
    </source>
</evidence>
<dbReference type="RefSeq" id="WP_065082365.1">
    <property type="nucleotide sequence ID" value="NZ_FLSS01000012.1"/>
</dbReference>
<dbReference type="EMBL" id="VNHK01000007">
    <property type="protein sequence ID" value="TYO91118.1"/>
    <property type="molecule type" value="Genomic_DNA"/>
</dbReference>
<evidence type="ECO:0000256" key="2">
    <source>
        <dbReference type="SAM" id="MobiDB-lite"/>
    </source>
</evidence>
<feature type="compositionally biased region" description="Basic and acidic residues" evidence="2">
    <location>
        <begin position="222"/>
        <end position="236"/>
    </location>
</feature>
<name>A0ABY3NF98_ELIMR</name>
<dbReference type="Proteomes" id="UP000324513">
    <property type="component" value="Unassembled WGS sequence"/>
</dbReference>